<dbReference type="InterPro" id="IPR007172">
    <property type="entry name" value="DUF374"/>
</dbReference>
<feature type="region of interest" description="Disordered" evidence="1">
    <location>
        <begin position="227"/>
        <end position="260"/>
    </location>
</feature>
<sequence length="260" mass="29023">MEKPLSISLACSALGRRIALALLPPLVARLMRLWFGTCRLEVRDAQEFYGRLERGDQMIASFWHYSFFYLFYYLRGRHAATMVSASTDGEYIARLALCFGHQPVRGSSHRRGFRALREMLAALARGLNAGIVADGSQGPARRAQAGCILMASHSGCPIFPVAWAASRAIIFHSWDRTVLPLPFSRIVLYHGPPIPVPPDLSAAETEAWRQHLEDELNRLYHAAWQALGKGPHDGNRARRRHAVAGGRQHNQPSGQQTLHI</sequence>
<dbReference type="CDD" id="cd07983">
    <property type="entry name" value="LPLAT_DUF374-like"/>
    <property type="match status" value="1"/>
</dbReference>
<reference evidence="3" key="1">
    <citation type="submission" date="2017-05" db="EMBL/GenBank/DDBJ databases">
        <authorList>
            <person name="Song R."/>
            <person name="Chenine A.L."/>
            <person name="Ruprecht R.M."/>
        </authorList>
    </citation>
    <scope>NUCLEOTIDE SEQUENCE</scope>
    <source>
        <strain evidence="3">ORNL</strain>
    </source>
</reference>
<evidence type="ECO:0000313" key="3">
    <source>
        <dbReference type="EMBL" id="AVD71684.1"/>
    </source>
</evidence>
<evidence type="ECO:0000256" key="1">
    <source>
        <dbReference type="SAM" id="MobiDB-lite"/>
    </source>
</evidence>
<feature type="domain" description="DUF374" evidence="2">
    <location>
        <begin position="72"/>
        <end position="140"/>
    </location>
</feature>
<gene>
    <name evidence="3" type="ORF">CAY53_09565</name>
</gene>
<dbReference type="KEGG" id="deo:CAY53_09565"/>
<feature type="compositionally biased region" description="Polar residues" evidence="1">
    <location>
        <begin position="248"/>
        <end position="260"/>
    </location>
</feature>
<keyword evidence="4" id="KW-1185">Reference proteome</keyword>
<dbReference type="EMBL" id="CP021255">
    <property type="protein sequence ID" value="AVD71684.1"/>
    <property type="molecule type" value="Genomic_DNA"/>
</dbReference>
<evidence type="ECO:0000313" key="4">
    <source>
        <dbReference type="Proteomes" id="UP000239867"/>
    </source>
</evidence>
<dbReference type="Proteomes" id="UP000239867">
    <property type="component" value="Chromosome"/>
</dbReference>
<name>A0A2L1GPY8_9BACT</name>
<dbReference type="Pfam" id="PF04028">
    <property type="entry name" value="DUF374"/>
    <property type="match status" value="1"/>
</dbReference>
<organism evidence="3 4">
    <name type="scientific">Desulfobulbus oralis</name>
    <dbReference type="NCBI Taxonomy" id="1986146"/>
    <lineage>
        <taxon>Bacteria</taxon>
        <taxon>Pseudomonadati</taxon>
        <taxon>Thermodesulfobacteriota</taxon>
        <taxon>Desulfobulbia</taxon>
        <taxon>Desulfobulbales</taxon>
        <taxon>Desulfobulbaceae</taxon>
        <taxon>Desulfobulbus</taxon>
    </lineage>
</organism>
<dbReference type="OrthoDB" id="9810508at2"/>
<dbReference type="AlphaFoldDB" id="A0A2L1GPY8"/>
<accession>A0A2L1GPY8</accession>
<protein>
    <recommendedName>
        <fullName evidence="2">DUF374 domain-containing protein</fullName>
    </recommendedName>
</protein>
<evidence type="ECO:0000259" key="2">
    <source>
        <dbReference type="Pfam" id="PF04028"/>
    </source>
</evidence>
<reference evidence="3" key="2">
    <citation type="journal article" date="2018" name="MBio">
        <title>Insights into the evolution of host association through the isolation and characterization of a novel human periodontal pathobiont, Desulfobulbus oralis.</title>
        <authorList>
            <person name="Cross K.L."/>
            <person name="Chirania P."/>
            <person name="Xiong W."/>
            <person name="Beall C.J."/>
            <person name="Elkins J.G."/>
            <person name="Giannone R.J."/>
            <person name="Griffen A.L."/>
            <person name="Guss A.M."/>
            <person name="Hettich R.L."/>
            <person name="Joshi S.S."/>
            <person name="Mokrzan E.M."/>
            <person name="Martin R.K."/>
            <person name="Zhulin I.B."/>
            <person name="Leys E.J."/>
            <person name="Podar M."/>
        </authorList>
    </citation>
    <scope>NUCLEOTIDE SEQUENCE [LARGE SCALE GENOMIC DNA]</scope>
    <source>
        <strain evidence="3">ORNL</strain>
    </source>
</reference>
<proteinExistence type="predicted"/>